<dbReference type="Pfam" id="PF14576">
    <property type="entry name" value="SEO_N"/>
    <property type="match status" value="1"/>
</dbReference>
<dbReference type="AlphaFoldDB" id="A0A9Q0K5Q2"/>
<dbReference type="InterPro" id="IPR027944">
    <property type="entry name" value="SEO_C"/>
</dbReference>
<reference evidence="4" key="1">
    <citation type="journal article" date="2023" name="Plant J.">
        <title>The genome of the king protea, Protea cynaroides.</title>
        <authorList>
            <person name="Chang J."/>
            <person name="Duong T.A."/>
            <person name="Schoeman C."/>
            <person name="Ma X."/>
            <person name="Roodt D."/>
            <person name="Barker N."/>
            <person name="Li Z."/>
            <person name="Van de Peer Y."/>
            <person name="Mizrachi E."/>
        </authorList>
    </citation>
    <scope>NUCLEOTIDE SEQUENCE</scope>
    <source>
        <tissue evidence="4">Young leaves</tissue>
    </source>
</reference>
<evidence type="ECO:0000259" key="2">
    <source>
        <dbReference type="Pfam" id="PF14576"/>
    </source>
</evidence>
<feature type="coiled-coil region" evidence="1">
    <location>
        <begin position="12"/>
        <end position="39"/>
    </location>
</feature>
<evidence type="ECO:0000259" key="3">
    <source>
        <dbReference type="Pfam" id="PF14577"/>
    </source>
</evidence>
<comment type="caution">
    <text evidence="4">The sequence shown here is derived from an EMBL/GenBank/DDBJ whole genome shotgun (WGS) entry which is preliminary data.</text>
</comment>
<sequence length="619" mass="72302">MAKFPTPDLKYTTDEQEIIQKLEAKYERKNRDVDNKHLMDVIKNIFHSCNLVKNGAPSPPENAENELIRDDIRYIINKLSWKITCNSACEMDVDETVHELLDFLSEFSWDATVVLILAVFAMNHGELLLLKQSTGENPIAKFLKKLKIPPPSLGSNEDLKLYVEEPLKNLVDQMLGVAEQLVQFKEQALTQKIELSSSVRKVFCIAAYRILQSVVKCISSTMEFVKSDDEYKDFPTKIQQIIRSCRFTAFGDCLKNSKFFELEYNGVVWTFKQANDVAKLLFNIFFAKSNPIRQFDGMIKKMKNVSLDDFQGNTVGIFITEFNVKEDDFSVLIDTYNPVKENGFEVLWIPVLDQSIGWKDELLDDLEKVARKMPWWSLTSPLSSNNPVWWYIKQDWQFERTPMLVVLDKYAKVIHTNALPMVNYWREEAFPFSMETETKLWRENSPTIIKIIEKIQPLPQIKQGEIICVYGSHDMSWVHDFLYFTNHLEMKDAEVKTITIYVGTNRRKQKSQKLETGNNIFWSEDMILRFWRDLENVAASKMIQSRENSVDAIKNEIETILSYDDKEEGWALMFNESSKFIFSGKQLKYCWENKKDWIEKVNKGEDIMNAITEYLQPLK</sequence>
<dbReference type="Pfam" id="PF14577">
    <property type="entry name" value="SEO_C"/>
    <property type="match status" value="1"/>
</dbReference>
<organism evidence="4 5">
    <name type="scientific">Protea cynaroides</name>
    <dbReference type="NCBI Taxonomy" id="273540"/>
    <lineage>
        <taxon>Eukaryota</taxon>
        <taxon>Viridiplantae</taxon>
        <taxon>Streptophyta</taxon>
        <taxon>Embryophyta</taxon>
        <taxon>Tracheophyta</taxon>
        <taxon>Spermatophyta</taxon>
        <taxon>Magnoliopsida</taxon>
        <taxon>Proteales</taxon>
        <taxon>Proteaceae</taxon>
        <taxon>Protea</taxon>
    </lineage>
</organism>
<keyword evidence="5" id="KW-1185">Reference proteome</keyword>
<feature type="domain" description="Sieve element occlusion C-terminal" evidence="3">
    <location>
        <begin position="437"/>
        <end position="617"/>
    </location>
</feature>
<accession>A0A9Q0K5Q2</accession>
<dbReference type="InterPro" id="IPR039299">
    <property type="entry name" value="SEOA"/>
</dbReference>
<keyword evidence="1" id="KW-0175">Coiled coil</keyword>
<evidence type="ECO:0000313" key="5">
    <source>
        <dbReference type="Proteomes" id="UP001141806"/>
    </source>
</evidence>
<protein>
    <submittedName>
        <fullName evidence="4">Uncharacterized protein</fullName>
    </submittedName>
</protein>
<proteinExistence type="predicted"/>
<dbReference type="EMBL" id="JAMYWD010000008">
    <property type="protein sequence ID" value="KAJ4964051.1"/>
    <property type="molecule type" value="Genomic_DNA"/>
</dbReference>
<name>A0A9Q0K5Q2_9MAGN</name>
<evidence type="ECO:0000256" key="1">
    <source>
        <dbReference type="SAM" id="Coils"/>
    </source>
</evidence>
<dbReference type="OrthoDB" id="1433562at2759"/>
<evidence type="ECO:0000313" key="4">
    <source>
        <dbReference type="EMBL" id="KAJ4964051.1"/>
    </source>
</evidence>
<dbReference type="InterPro" id="IPR027942">
    <property type="entry name" value="SEO_N"/>
</dbReference>
<dbReference type="Proteomes" id="UP001141806">
    <property type="component" value="Unassembled WGS sequence"/>
</dbReference>
<feature type="domain" description="Sieve element occlusion N-terminal" evidence="2">
    <location>
        <begin position="14"/>
        <end position="231"/>
    </location>
</feature>
<gene>
    <name evidence="4" type="ORF">NE237_023990</name>
</gene>
<dbReference type="PANTHER" id="PTHR33232">
    <property type="entry name" value="PROTEIN SIEVE ELEMENT OCCLUSION B-LIKE"/>
    <property type="match status" value="1"/>
</dbReference>
<dbReference type="Gene3D" id="3.40.30.10">
    <property type="entry name" value="Glutaredoxin"/>
    <property type="match status" value="1"/>
</dbReference>
<dbReference type="PANTHER" id="PTHR33232:SF20">
    <property type="entry name" value="PROTEIN SIEVE ELEMENT OCCLUSION B-LIKE"/>
    <property type="match status" value="1"/>
</dbReference>
<dbReference type="GO" id="GO:0010088">
    <property type="term" value="P:phloem development"/>
    <property type="evidence" value="ECO:0007669"/>
    <property type="project" value="InterPro"/>
</dbReference>